<dbReference type="Pfam" id="PF03732">
    <property type="entry name" value="Retrotrans_gag"/>
    <property type="match status" value="1"/>
</dbReference>
<dbReference type="AlphaFoldDB" id="A0AA38WHZ6"/>
<evidence type="ECO:0000259" key="3">
    <source>
        <dbReference type="PROSITE" id="PS50158"/>
    </source>
</evidence>
<evidence type="ECO:0000313" key="5">
    <source>
        <dbReference type="Proteomes" id="UP001172457"/>
    </source>
</evidence>
<dbReference type="Proteomes" id="UP001172457">
    <property type="component" value="Chromosome 2"/>
</dbReference>
<gene>
    <name evidence="4" type="ORF">OSB04_006932</name>
</gene>
<dbReference type="SUPFAM" id="SSF57756">
    <property type="entry name" value="Retrovirus zinc finger-like domains"/>
    <property type="match status" value="1"/>
</dbReference>
<dbReference type="PANTHER" id="PTHR33223">
    <property type="entry name" value="CCHC-TYPE DOMAIN-CONTAINING PROTEIN"/>
    <property type="match status" value="1"/>
</dbReference>
<dbReference type="Gene3D" id="4.10.60.10">
    <property type="entry name" value="Zinc finger, CCHC-type"/>
    <property type="match status" value="1"/>
</dbReference>
<keyword evidence="5" id="KW-1185">Reference proteome</keyword>
<name>A0AA38WHZ6_9ASTR</name>
<keyword evidence="1" id="KW-0862">Zinc</keyword>
<dbReference type="PANTHER" id="PTHR33223:SF11">
    <property type="entry name" value="ELEMENT PROTEIN, PUTATIVE-RELATED"/>
    <property type="match status" value="1"/>
</dbReference>
<dbReference type="InterPro" id="IPR036875">
    <property type="entry name" value="Znf_CCHC_sf"/>
</dbReference>
<dbReference type="InterPro" id="IPR005162">
    <property type="entry name" value="Retrotrans_gag_dom"/>
</dbReference>
<evidence type="ECO:0000256" key="2">
    <source>
        <dbReference type="SAM" id="MobiDB-lite"/>
    </source>
</evidence>
<keyword evidence="1" id="KW-0479">Metal-binding</keyword>
<feature type="compositionally biased region" description="Basic residues" evidence="2">
    <location>
        <begin position="846"/>
        <end position="860"/>
    </location>
</feature>
<accession>A0AA38WHZ6</accession>
<evidence type="ECO:0000256" key="1">
    <source>
        <dbReference type="PROSITE-ProRule" id="PRU00047"/>
    </source>
</evidence>
<dbReference type="GO" id="GO:0008270">
    <property type="term" value="F:zinc ion binding"/>
    <property type="evidence" value="ECO:0007669"/>
    <property type="project" value="UniProtKB-KW"/>
</dbReference>
<dbReference type="GO" id="GO:0003676">
    <property type="term" value="F:nucleic acid binding"/>
    <property type="evidence" value="ECO:0007669"/>
    <property type="project" value="InterPro"/>
</dbReference>
<dbReference type="InterPro" id="IPR001878">
    <property type="entry name" value="Znf_CCHC"/>
</dbReference>
<feature type="region of interest" description="Disordered" evidence="2">
    <location>
        <begin position="375"/>
        <end position="412"/>
    </location>
</feature>
<proteinExistence type="predicted"/>
<feature type="region of interest" description="Disordered" evidence="2">
    <location>
        <begin position="822"/>
        <end position="860"/>
    </location>
</feature>
<comment type="caution">
    <text evidence="4">The sequence shown here is derived from an EMBL/GenBank/DDBJ whole genome shotgun (WGS) entry which is preliminary data.</text>
</comment>
<reference evidence="4" key="1">
    <citation type="submission" date="2023-03" db="EMBL/GenBank/DDBJ databases">
        <title>Chromosome-scale reference genome and RAD-based genetic map of yellow starthistle (Centaurea solstitialis) reveal putative structural variation and QTLs associated with invader traits.</title>
        <authorList>
            <person name="Reatini B."/>
            <person name="Cang F.A."/>
            <person name="Jiang Q."/>
            <person name="Mckibben M.T.W."/>
            <person name="Barker M.S."/>
            <person name="Rieseberg L.H."/>
            <person name="Dlugosch K.M."/>
        </authorList>
    </citation>
    <scope>NUCLEOTIDE SEQUENCE</scope>
    <source>
        <strain evidence="4">CAN-66</strain>
        <tissue evidence="4">Leaf</tissue>
    </source>
</reference>
<dbReference type="Pfam" id="PF14223">
    <property type="entry name" value="Retrotran_gag_2"/>
    <property type="match status" value="1"/>
</dbReference>
<feature type="domain" description="CCHC-type" evidence="3">
    <location>
        <begin position="867"/>
        <end position="883"/>
    </location>
</feature>
<protein>
    <recommendedName>
        <fullName evidence="3">CCHC-type domain-containing protein</fullName>
    </recommendedName>
</protein>
<dbReference type="EMBL" id="JARYMX010000002">
    <property type="protein sequence ID" value="KAJ9561772.1"/>
    <property type="molecule type" value="Genomic_DNA"/>
</dbReference>
<feature type="compositionally biased region" description="Basic and acidic residues" evidence="2">
    <location>
        <begin position="385"/>
        <end position="412"/>
    </location>
</feature>
<organism evidence="4 5">
    <name type="scientific">Centaurea solstitialis</name>
    <name type="common">yellow star-thistle</name>
    <dbReference type="NCBI Taxonomy" id="347529"/>
    <lineage>
        <taxon>Eukaryota</taxon>
        <taxon>Viridiplantae</taxon>
        <taxon>Streptophyta</taxon>
        <taxon>Embryophyta</taxon>
        <taxon>Tracheophyta</taxon>
        <taxon>Spermatophyta</taxon>
        <taxon>Magnoliopsida</taxon>
        <taxon>eudicotyledons</taxon>
        <taxon>Gunneridae</taxon>
        <taxon>Pentapetalae</taxon>
        <taxon>asterids</taxon>
        <taxon>campanulids</taxon>
        <taxon>Asterales</taxon>
        <taxon>Asteraceae</taxon>
        <taxon>Carduoideae</taxon>
        <taxon>Cardueae</taxon>
        <taxon>Centaureinae</taxon>
        <taxon>Centaurea</taxon>
    </lineage>
</organism>
<dbReference type="PROSITE" id="PS50158">
    <property type="entry name" value="ZF_CCHC"/>
    <property type="match status" value="1"/>
</dbReference>
<sequence length="998" mass="112979">MENFVDICDLFKTEADRDDAIRLRVFPLTLTGEARAWLRSLEPSSITTWEGLRLKFLSRFFPPSKIDKLRAEIRSFQQQDGETISEAWERFKHLLNSCPSHELNKSEQVQTFYSGLAYSSRATLDSSAGGVFMYKTPTEGYKLLEDMLIHNIDWRTDKRLQIPRMAGKISTDFDPSDELAAMKNQQVGCEECSGPHLTKDCPNKPMMTPEEVNYINRGDYQGRWNNNRNFIPRPPGFFAPTQQNQRPDGEPRVSIEDRIVQFMDAQKKLNDEVGSYLRNHQSTIQNLELQVGRFSQMLSERAQGKLPTQTQVNPKVENMKPMLMMTGEPSKKKWTDIYTKKYVETESESEPDYATNYDSEGFTVSFEHLRLKVPKASSDDDEEEDGKKGGYAEFVNPKKEEKGKEKEKEKAPEDDLVYIAPIRHDPGSYNLLGIMCRVDKQCGGCGWPPWSPDHTTAVTGCYPKATPPVRWWWSTLLLLKTAGPHHQLGGGGRSPSLPCNNHSRTTRWVVAGDLDYTNGGGGGVLTSPSSPADDGDWWWNGGRSQPNHLTASRHGQRFTNRIAAVGGGACFRQPPQVLAAVTLFFVVVGQQWWRRFAAINGQMASTVTSTNNLSLRSILEKDKLTGSNFLDWERNLMIVLRHERKWYVLEEPLGEAPPANAPAAARNAHKKRSDDLLDVACLMLATMSPDLQAGLINTNAYDIIRQLRDMFQTQARTERYDATKAFNECKMVKGTSVSDHVMKMKRHLDHLERLGHPVPLQLATDTILNSLSEDYRPFVVNYNMNNMEKTIAELHSMLKTAELNMGNKNKTKDVLMVKDGGVKKKNGHASTSKGKGPVQAIQSAPKKGKGKGKGKKVKPNKARTENRCFICNEVGHWRQNCPKRHEAGRNHSSTQQLRKVAVSHIQELEVSPGSYDQLLNNSYKCCRLKVAQIFDRVANIGRDPRLRLLLGCTQPLCRNRVAIKGVTRFSGSRGVKGRYARWDLHLFSEERYFWAHLD</sequence>
<dbReference type="SMART" id="SM00343">
    <property type="entry name" value="ZnF_C2HC"/>
    <property type="match status" value="2"/>
</dbReference>
<evidence type="ECO:0000313" key="4">
    <source>
        <dbReference type="EMBL" id="KAJ9561772.1"/>
    </source>
</evidence>
<keyword evidence="1" id="KW-0863">Zinc-finger</keyword>